<keyword evidence="3" id="KW-1185">Reference proteome</keyword>
<name>A0A8J6HWF3_TENMO</name>
<comment type="caution">
    <text evidence="2">The sequence shown here is derived from an EMBL/GenBank/DDBJ whole genome shotgun (WGS) entry which is preliminary data.</text>
</comment>
<reference evidence="2" key="1">
    <citation type="journal article" date="2020" name="J Insects Food Feed">
        <title>The yellow mealworm (Tenebrio molitor) genome: a resource for the emerging insects as food and feed industry.</title>
        <authorList>
            <person name="Eriksson T."/>
            <person name="Andere A."/>
            <person name="Kelstrup H."/>
            <person name="Emery V."/>
            <person name="Picard C."/>
        </authorList>
    </citation>
    <scope>NUCLEOTIDE SEQUENCE</scope>
    <source>
        <strain evidence="2">Stoneville</strain>
        <tissue evidence="2">Whole head</tissue>
    </source>
</reference>
<evidence type="ECO:0000256" key="1">
    <source>
        <dbReference type="SAM" id="MobiDB-lite"/>
    </source>
</evidence>
<evidence type="ECO:0000313" key="3">
    <source>
        <dbReference type="Proteomes" id="UP000719412"/>
    </source>
</evidence>
<organism evidence="2 3">
    <name type="scientific">Tenebrio molitor</name>
    <name type="common">Yellow mealworm beetle</name>
    <dbReference type="NCBI Taxonomy" id="7067"/>
    <lineage>
        <taxon>Eukaryota</taxon>
        <taxon>Metazoa</taxon>
        <taxon>Ecdysozoa</taxon>
        <taxon>Arthropoda</taxon>
        <taxon>Hexapoda</taxon>
        <taxon>Insecta</taxon>
        <taxon>Pterygota</taxon>
        <taxon>Neoptera</taxon>
        <taxon>Endopterygota</taxon>
        <taxon>Coleoptera</taxon>
        <taxon>Polyphaga</taxon>
        <taxon>Cucujiformia</taxon>
        <taxon>Tenebrionidae</taxon>
        <taxon>Tenebrio</taxon>
    </lineage>
</organism>
<sequence>MGVDAETSRRRKSDSIGVQIRTPNPIASHVIPFVTAGQGKRKEMGMEAVAAVPAAACTKKNSSSEPDLATAGRRTTRSGFPPGITVDELWLYRRKRPSANLWPGDHLKLREGSFKLMKSEYTRRFKDYYDFDACGDLREVIRPPSIECIPQM</sequence>
<feature type="region of interest" description="Disordered" evidence="1">
    <location>
        <begin position="59"/>
        <end position="80"/>
    </location>
</feature>
<feature type="region of interest" description="Disordered" evidence="1">
    <location>
        <begin position="1"/>
        <end position="21"/>
    </location>
</feature>
<protein>
    <submittedName>
        <fullName evidence="2">Uncharacterized protein</fullName>
    </submittedName>
</protein>
<dbReference type="EMBL" id="JABDTM020006054">
    <property type="protein sequence ID" value="KAH0821822.1"/>
    <property type="molecule type" value="Genomic_DNA"/>
</dbReference>
<gene>
    <name evidence="2" type="ORF">GEV33_000969</name>
</gene>
<evidence type="ECO:0000313" key="2">
    <source>
        <dbReference type="EMBL" id="KAH0821822.1"/>
    </source>
</evidence>
<reference evidence="2" key="2">
    <citation type="submission" date="2021-08" db="EMBL/GenBank/DDBJ databases">
        <authorList>
            <person name="Eriksson T."/>
        </authorList>
    </citation>
    <scope>NUCLEOTIDE SEQUENCE</scope>
    <source>
        <strain evidence="2">Stoneville</strain>
        <tissue evidence="2">Whole head</tissue>
    </source>
</reference>
<dbReference type="AlphaFoldDB" id="A0A8J6HWF3"/>
<dbReference type="Proteomes" id="UP000719412">
    <property type="component" value="Unassembled WGS sequence"/>
</dbReference>
<accession>A0A8J6HWF3</accession>
<proteinExistence type="predicted"/>